<name>A0A0G1IX23_9BACT</name>
<evidence type="ECO:0000313" key="1">
    <source>
        <dbReference type="EMBL" id="KKT63605.1"/>
    </source>
</evidence>
<proteinExistence type="predicted"/>
<comment type="caution">
    <text evidence="1">The sequence shown here is derived from an EMBL/GenBank/DDBJ whole genome shotgun (WGS) entry which is preliminary data.</text>
</comment>
<accession>A0A0G1IX23</accession>
<dbReference type="AlphaFoldDB" id="A0A0G1IX23"/>
<dbReference type="Proteomes" id="UP000033945">
    <property type="component" value="Unassembled WGS sequence"/>
</dbReference>
<dbReference type="EMBL" id="LCIT01000002">
    <property type="protein sequence ID" value="KKT63605.1"/>
    <property type="molecule type" value="Genomic_DNA"/>
</dbReference>
<gene>
    <name evidence="1" type="ORF">UW55_C0002G0070</name>
</gene>
<protein>
    <submittedName>
        <fullName evidence="1">Uncharacterized protein</fullName>
    </submittedName>
</protein>
<evidence type="ECO:0000313" key="2">
    <source>
        <dbReference type="Proteomes" id="UP000033945"/>
    </source>
</evidence>
<reference evidence="1 2" key="1">
    <citation type="journal article" date="2015" name="Nature">
        <title>rRNA introns, odd ribosomes, and small enigmatic genomes across a large radiation of phyla.</title>
        <authorList>
            <person name="Brown C.T."/>
            <person name="Hug L.A."/>
            <person name="Thomas B.C."/>
            <person name="Sharon I."/>
            <person name="Castelle C.J."/>
            <person name="Singh A."/>
            <person name="Wilkins M.J."/>
            <person name="Williams K.H."/>
            <person name="Banfield J.F."/>
        </authorList>
    </citation>
    <scope>NUCLEOTIDE SEQUENCE [LARGE SCALE GENOMIC DNA]</scope>
</reference>
<organism evidence="1 2">
    <name type="scientific">Candidatus Giovannonibacteria bacterium GW2011_GWA2_44_26</name>
    <dbReference type="NCBI Taxonomy" id="1618648"/>
    <lineage>
        <taxon>Bacteria</taxon>
        <taxon>Candidatus Giovannoniibacteriota</taxon>
    </lineage>
</organism>
<sequence length="95" mass="10967">MANGTITIIPKKITGGVEDLVMLPRGEFEEMQERLRQVPVLKRYEIVHHQKKQYQVPVYQLIGKAASRLDRRVKAALREFKAGRTKPLKSLAELR</sequence>